<name>A0A5D2BEF9_GOSDA</name>
<organism evidence="1 2">
    <name type="scientific">Gossypium darwinii</name>
    <name type="common">Darwin's cotton</name>
    <name type="synonym">Gossypium barbadense var. darwinii</name>
    <dbReference type="NCBI Taxonomy" id="34276"/>
    <lineage>
        <taxon>Eukaryota</taxon>
        <taxon>Viridiplantae</taxon>
        <taxon>Streptophyta</taxon>
        <taxon>Embryophyta</taxon>
        <taxon>Tracheophyta</taxon>
        <taxon>Spermatophyta</taxon>
        <taxon>Magnoliopsida</taxon>
        <taxon>eudicotyledons</taxon>
        <taxon>Gunneridae</taxon>
        <taxon>Pentapetalae</taxon>
        <taxon>rosids</taxon>
        <taxon>malvids</taxon>
        <taxon>Malvales</taxon>
        <taxon>Malvaceae</taxon>
        <taxon>Malvoideae</taxon>
        <taxon>Gossypium</taxon>
    </lineage>
</organism>
<reference evidence="1 2" key="1">
    <citation type="submission" date="2019-06" db="EMBL/GenBank/DDBJ databases">
        <title>WGS assembly of Gossypium darwinii.</title>
        <authorList>
            <person name="Chen Z.J."/>
            <person name="Sreedasyam A."/>
            <person name="Ando A."/>
            <person name="Song Q."/>
            <person name="De L."/>
            <person name="Hulse-Kemp A."/>
            <person name="Ding M."/>
            <person name="Ye W."/>
            <person name="Kirkbride R."/>
            <person name="Jenkins J."/>
            <person name="Plott C."/>
            <person name="Lovell J."/>
            <person name="Lin Y.-M."/>
            <person name="Vaughn R."/>
            <person name="Liu B."/>
            <person name="Li W."/>
            <person name="Simpson S."/>
            <person name="Scheffler B."/>
            <person name="Saski C."/>
            <person name="Grover C."/>
            <person name="Hu G."/>
            <person name="Conover J."/>
            <person name="Carlson J."/>
            <person name="Shu S."/>
            <person name="Boston L."/>
            <person name="Williams M."/>
            <person name="Peterson D."/>
            <person name="Mcgee K."/>
            <person name="Jones D."/>
            <person name="Wendel J."/>
            <person name="Stelly D."/>
            <person name="Grimwood J."/>
            <person name="Schmutz J."/>
        </authorList>
    </citation>
    <scope>NUCLEOTIDE SEQUENCE [LARGE SCALE GENOMIC DNA]</scope>
    <source>
        <strain evidence="1">1808015.09</strain>
    </source>
</reference>
<evidence type="ECO:0000313" key="1">
    <source>
        <dbReference type="EMBL" id="TYG54102.1"/>
    </source>
</evidence>
<dbReference type="AlphaFoldDB" id="A0A5D2BEF9"/>
<gene>
    <name evidence="1" type="ORF">ES288_D09G162500v1</name>
</gene>
<evidence type="ECO:0000313" key="2">
    <source>
        <dbReference type="Proteomes" id="UP000323506"/>
    </source>
</evidence>
<sequence>MYVNKKIALLLYKVTSFNLFDLGKLIYDEIVKHTKTKNMRNFPSLIFQILLYQNNDLLNEDDIHEPEQHQLKYSSKWNKVKHVAYGFDANEQDGGSKSGSNQEADVTLVAIQGF</sequence>
<dbReference type="Proteomes" id="UP000323506">
    <property type="component" value="Chromosome D09"/>
</dbReference>
<accession>A0A5D2BEF9</accession>
<protein>
    <submittedName>
        <fullName evidence="1">Uncharacterized protein</fullName>
    </submittedName>
</protein>
<dbReference type="EMBL" id="CM017709">
    <property type="protein sequence ID" value="TYG54102.1"/>
    <property type="molecule type" value="Genomic_DNA"/>
</dbReference>
<proteinExistence type="predicted"/>
<keyword evidence="2" id="KW-1185">Reference proteome</keyword>